<keyword evidence="19" id="KW-1185">Reference proteome</keyword>
<evidence type="ECO:0000313" key="19">
    <source>
        <dbReference type="Proteomes" id="UP000055590"/>
    </source>
</evidence>
<dbReference type="InterPro" id="IPR014756">
    <property type="entry name" value="Ig_E-set"/>
</dbReference>
<sequence length="617" mass="67435">MGSARTWALGANPLPEGGWSFGVWAPRVASLALELLPRKRGGSTRRIELQRVGDLYVAEVDGVADGDRYFFVCPDGRRRPDPRSRRQPEGVHGPSAVVDVRRFRPSSRPRLGRPADWVIYELHVGTFTPEGTFDGVAAHLGYLRDELGVDAIEVMPVASFPGTRNWGYDGVHPFAVQESYGGPAGLARLVGAAHEHGLAVILDVVYNHLGPEGNYLREFGPYFTKKHHTPWGEALNFDDAGSGPVRAYFVDNAVQWIRDFGIDALRLDAIQMIRDSGPRHVLSEIGEAVQAHGGAVISESDLNDPLTVLPRPEGWGHDAQWSDDLHHALHAILTRETTGYYADYGKASDVATALERGFVYDGSRFSGFRGKAYGRSSRGMPSEAHVVCLQNHDQVGNRARGDRLVSLVGPEAAKAAAAVLLLAPEVPLLFMGEEYAAPQPFPFFTSHSDPALARAVTEGRRHEFAAFEWQGEVPDPQAEETMETAILRLEQRAAGPHGGMLALYRTLLAVRRDHPALRGPDRGARNRVQALDGEKVVVLERWSDDGSRRVAVIASLGRTKVTATVPLSPGRWTCLIDTRSPDFGWTEGEAPGQLEVGSSGEVRLALPPSCAWIFERS</sequence>
<organism evidence="18 19">
    <name type="scientific">Vulgatibacter incomptus</name>
    <dbReference type="NCBI Taxonomy" id="1391653"/>
    <lineage>
        <taxon>Bacteria</taxon>
        <taxon>Pseudomonadati</taxon>
        <taxon>Myxococcota</taxon>
        <taxon>Myxococcia</taxon>
        <taxon>Myxococcales</taxon>
        <taxon>Cystobacterineae</taxon>
        <taxon>Vulgatibacteraceae</taxon>
        <taxon>Vulgatibacter</taxon>
    </lineage>
</organism>
<keyword evidence="8" id="KW-0119">Carbohydrate metabolism</keyword>
<dbReference type="RefSeq" id="WP_050724251.1">
    <property type="nucleotide sequence ID" value="NZ_CP012332.1"/>
</dbReference>
<dbReference type="Proteomes" id="UP000055590">
    <property type="component" value="Chromosome"/>
</dbReference>
<dbReference type="PATRIC" id="fig|1391653.3.peg.85"/>
<dbReference type="Gene3D" id="2.60.40.10">
    <property type="entry name" value="Immunoglobulins"/>
    <property type="match status" value="1"/>
</dbReference>
<dbReference type="SUPFAM" id="SSF51445">
    <property type="entry name" value="(Trans)glycosidases"/>
    <property type="match status" value="1"/>
</dbReference>
<evidence type="ECO:0000256" key="5">
    <source>
        <dbReference type="ARBA" id="ARBA00015938"/>
    </source>
</evidence>
<comment type="subcellular location">
    <subcellularLocation>
        <location evidence="1 15">Cytoplasm</location>
    </subcellularLocation>
</comment>
<keyword evidence="6" id="KW-0963">Cytoplasm</keyword>
<evidence type="ECO:0000313" key="18">
    <source>
        <dbReference type="EMBL" id="AKU89692.1"/>
    </source>
</evidence>
<dbReference type="InterPro" id="IPR012768">
    <property type="entry name" value="Trehalose_TreZ"/>
</dbReference>
<dbReference type="KEGG" id="vin:AKJ08_0079"/>
<evidence type="ECO:0000256" key="14">
    <source>
        <dbReference type="PIRNR" id="PIRNR006337"/>
    </source>
</evidence>
<evidence type="ECO:0000259" key="17">
    <source>
        <dbReference type="SMART" id="SM00642"/>
    </source>
</evidence>
<evidence type="ECO:0000256" key="10">
    <source>
        <dbReference type="ARBA" id="ARBA00032057"/>
    </source>
</evidence>
<comment type="catalytic activity">
    <reaction evidence="12 14">
        <text>hydrolysis of (1-&gt;4)-alpha-D-glucosidic linkage in 4-alpha-D-[(1-&gt;4)-alpha-D-glucanosyl]n trehalose to yield trehalose and (1-&gt;4)-alpha-D-glucan.</text>
        <dbReference type="EC" id="3.2.1.141"/>
    </reaction>
</comment>
<evidence type="ECO:0000256" key="11">
    <source>
        <dbReference type="ARBA" id="ARBA00033284"/>
    </source>
</evidence>
<feature type="domain" description="Glycosyl hydrolase family 13 catalytic" evidence="17">
    <location>
        <begin position="121"/>
        <end position="460"/>
    </location>
</feature>
<dbReference type="PANTHER" id="PTHR43651">
    <property type="entry name" value="1,4-ALPHA-GLUCAN-BRANCHING ENZYME"/>
    <property type="match status" value="1"/>
</dbReference>
<evidence type="ECO:0000256" key="2">
    <source>
        <dbReference type="ARBA" id="ARBA00005199"/>
    </source>
</evidence>
<protein>
    <recommendedName>
        <fullName evidence="5 13">Malto-oligosyltrehalose trehalohydrolase</fullName>
        <shortName evidence="14">MTHase</shortName>
        <ecNumber evidence="4 13">3.2.1.141</ecNumber>
    </recommendedName>
    <alternativeName>
        <fullName evidence="11 14">4-alpha-D-((1-&gt;4)-alpha-D-glucano)trehalose trehalohydrolase</fullName>
    </alternativeName>
    <alternativeName>
        <fullName evidence="10 14">Maltooligosyl trehalose trehalohydrolase</fullName>
    </alternativeName>
</protein>
<dbReference type="PIRSF" id="PIRSF006337">
    <property type="entry name" value="Trehalose_TreZ"/>
    <property type="match status" value="1"/>
</dbReference>
<keyword evidence="7 14" id="KW-0378">Hydrolase</keyword>
<name>A0A0K1P855_9BACT</name>
<dbReference type="SMART" id="SM00642">
    <property type="entry name" value="Aamy"/>
    <property type="match status" value="1"/>
</dbReference>
<dbReference type="InterPro" id="IPR017853">
    <property type="entry name" value="GH"/>
</dbReference>
<dbReference type="NCBIfam" id="TIGR02402">
    <property type="entry name" value="trehalose_TreZ"/>
    <property type="match status" value="1"/>
</dbReference>
<evidence type="ECO:0000256" key="15">
    <source>
        <dbReference type="PIRSR" id="PIRSR006337-1"/>
    </source>
</evidence>
<dbReference type="UniPathway" id="UPA00299"/>
<dbReference type="GO" id="GO:0033942">
    <property type="term" value="F:4-alpha-D-(1-&gt;4)-alpha-D-glucanotrehalose trehalohydrolase activity"/>
    <property type="evidence" value="ECO:0007669"/>
    <property type="project" value="UniProtKB-EC"/>
</dbReference>
<dbReference type="Pfam" id="PF00128">
    <property type="entry name" value="Alpha-amylase"/>
    <property type="match status" value="1"/>
</dbReference>
<evidence type="ECO:0000256" key="6">
    <source>
        <dbReference type="ARBA" id="ARBA00022490"/>
    </source>
</evidence>
<comment type="pathway">
    <text evidence="2 14">Glycan biosynthesis; trehalose biosynthesis.</text>
</comment>
<feature type="site" description="Transition state stabilizer" evidence="16">
    <location>
        <position position="393"/>
    </location>
</feature>
<dbReference type="AlphaFoldDB" id="A0A0K1P855"/>
<dbReference type="CDD" id="cd11325">
    <property type="entry name" value="AmyAc_GTHase"/>
    <property type="match status" value="1"/>
</dbReference>
<evidence type="ECO:0000256" key="13">
    <source>
        <dbReference type="NCBIfam" id="TIGR02402"/>
    </source>
</evidence>
<dbReference type="Gene3D" id="3.20.20.80">
    <property type="entry name" value="Glycosidases"/>
    <property type="match status" value="1"/>
</dbReference>
<evidence type="ECO:0000256" key="8">
    <source>
        <dbReference type="ARBA" id="ARBA00023277"/>
    </source>
</evidence>
<evidence type="ECO:0000256" key="3">
    <source>
        <dbReference type="ARBA" id="ARBA00008061"/>
    </source>
</evidence>
<feature type="active site" description="Nucleophile" evidence="15">
    <location>
        <position position="268"/>
    </location>
</feature>
<accession>A0A0K1P855</accession>
<dbReference type="PANTHER" id="PTHR43651:SF11">
    <property type="entry name" value="MALTO-OLIGOSYLTREHALOSE TREHALOHYDROLASE"/>
    <property type="match status" value="1"/>
</dbReference>
<feature type="active site" description="Proton donor" evidence="15">
    <location>
        <position position="299"/>
    </location>
</feature>
<dbReference type="GO" id="GO:0005992">
    <property type="term" value="P:trehalose biosynthetic process"/>
    <property type="evidence" value="ECO:0007669"/>
    <property type="project" value="UniProtKB-UniRule"/>
</dbReference>
<keyword evidence="9 14" id="KW-0326">Glycosidase</keyword>
<dbReference type="InterPro" id="IPR044901">
    <property type="entry name" value="Trehalose_TreZ_E-set_sf"/>
</dbReference>
<dbReference type="EC" id="3.2.1.141" evidence="4 13"/>
<dbReference type="InterPro" id="IPR006047">
    <property type="entry name" value="GH13_cat_dom"/>
</dbReference>
<dbReference type="EMBL" id="CP012332">
    <property type="protein sequence ID" value="AKU89692.1"/>
    <property type="molecule type" value="Genomic_DNA"/>
</dbReference>
<dbReference type="SUPFAM" id="SSF81296">
    <property type="entry name" value="E set domains"/>
    <property type="match status" value="1"/>
</dbReference>
<evidence type="ECO:0000256" key="7">
    <source>
        <dbReference type="ARBA" id="ARBA00022801"/>
    </source>
</evidence>
<evidence type="ECO:0000256" key="4">
    <source>
        <dbReference type="ARBA" id="ARBA00012268"/>
    </source>
</evidence>
<evidence type="ECO:0000256" key="16">
    <source>
        <dbReference type="PIRSR" id="PIRSR006337-3"/>
    </source>
</evidence>
<evidence type="ECO:0000256" key="9">
    <source>
        <dbReference type="ARBA" id="ARBA00023295"/>
    </source>
</evidence>
<gene>
    <name evidence="18" type="ORF">AKJ08_0079</name>
</gene>
<dbReference type="STRING" id="1391653.AKJ08_0079"/>
<evidence type="ECO:0000256" key="1">
    <source>
        <dbReference type="ARBA" id="ARBA00004496"/>
    </source>
</evidence>
<reference evidence="18 19" key="1">
    <citation type="submission" date="2015-08" db="EMBL/GenBank/DDBJ databases">
        <authorList>
            <person name="Babu N.S."/>
            <person name="Beckwith C.J."/>
            <person name="Beseler K.G."/>
            <person name="Brison A."/>
            <person name="Carone J.V."/>
            <person name="Caskin T.P."/>
            <person name="Diamond M."/>
            <person name="Durham M.E."/>
            <person name="Foxe J.M."/>
            <person name="Go M."/>
            <person name="Henderson B.A."/>
            <person name="Jones I.B."/>
            <person name="McGettigan J.A."/>
            <person name="Micheletti S.J."/>
            <person name="Nasrallah M.E."/>
            <person name="Ortiz D."/>
            <person name="Piller C.R."/>
            <person name="Privatt S.R."/>
            <person name="Schneider S.L."/>
            <person name="Sharp S."/>
            <person name="Smith T.C."/>
            <person name="Stanton J.D."/>
            <person name="Ullery H.E."/>
            <person name="Wilson R.J."/>
            <person name="Serrano M.G."/>
            <person name="Buck G."/>
            <person name="Lee V."/>
            <person name="Wang Y."/>
            <person name="Carvalho R."/>
            <person name="Voegtly L."/>
            <person name="Shi R."/>
            <person name="Duckworth R."/>
            <person name="Johnson A."/>
            <person name="Loviza R."/>
            <person name="Walstead R."/>
            <person name="Shah Z."/>
            <person name="Kiflezghi M."/>
            <person name="Wade K."/>
            <person name="Ball S.L."/>
            <person name="Bradley K.W."/>
            <person name="Asai D.J."/>
            <person name="Bowman C.A."/>
            <person name="Russell D.A."/>
            <person name="Pope W.H."/>
            <person name="Jacobs-Sera D."/>
            <person name="Hendrix R.W."/>
            <person name="Hatfull G.F."/>
        </authorList>
    </citation>
    <scope>NUCLEOTIDE SEQUENCE [LARGE SCALE GENOMIC DNA]</scope>
    <source>
        <strain evidence="18 19">DSM 27710</strain>
    </source>
</reference>
<dbReference type="GO" id="GO:0005737">
    <property type="term" value="C:cytoplasm"/>
    <property type="evidence" value="ECO:0007669"/>
    <property type="project" value="UniProtKB-SubCell"/>
</dbReference>
<dbReference type="OrthoDB" id="9760647at2"/>
<dbReference type="InterPro" id="IPR013783">
    <property type="entry name" value="Ig-like_fold"/>
</dbReference>
<evidence type="ECO:0000256" key="12">
    <source>
        <dbReference type="ARBA" id="ARBA00034013"/>
    </source>
</evidence>
<comment type="similarity">
    <text evidence="3 14">Belongs to the glycosyl hydrolase 13 family.</text>
</comment>
<proteinExistence type="inferred from homology"/>
<dbReference type="Gene3D" id="1.10.10.760">
    <property type="entry name" value="E-set domains of sugar-utilizing enzymes"/>
    <property type="match status" value="1"/>
</dbReference>